<gene>
    <name evidence="2" type="ORF">SAMN05421854_11023</name>
</gene>
<feature type="region of interest" description="Disordered" evidence="1">
    <location>
        <begin position="128"/>
        <end position="148"/>
    </location>
</feature>
<protein>
    <submittedName>
        <fullName evidence="2">Uncharacterized protein</fullName>
    </submittedName>
</protein>
<dbReference type="EMBL" id="FOWC01000010">
    <property type="protein sequence ID" value="SFQ26719.1"/>
    <property type="molecule type" value="Genomic_DNA"/>
</dbReference>
<accession>A0A1I5X420</accession>
<dbReference type="Proteomes" id="UP000199137">
    <property type="component" value="Unassembled WGS sequence"/>
</dbReference>
<dbReference type="STRING" id="112413.SAMN05421854_11023"/>
<dbReference type="RefSeq" id="WP_167545513.1">
    <property type="nucleotide sequence ID" value="NZ_FOWC01000010.1"/>
</dbReference>
<sequence length="148" mass="15748">MTGPESTGIPEVDALIAAHDAERDRLNRMIAVRGAESAAATARVRGLAEQQLAARRRWSAAKGLLSKARRDGSAAKIATARERCDQAYAEFERLSGAAIAETVRIHGARLDELGATMAQMRRTWDAGSAVTGALKQPREGTPPAEAGR</sequence>
<evidence type="ECO:0000313" key="2">
    <source>
        <dbReference type="EMBL" id="SFQ26719.1"/>
    </source>
</evidence>
<evidence type="ECO:0000313" key="3">
    <source>
        <dbReference type="Proteomes" id="UP000199137"/>
    </source>
</evidence>
<evidence type="ECO:0000256" key="1">
    <source>
        <dbReference type="SAM" id="MobiDB-lite"/>
    </source>
</evidence>
<proteinExistence type="predicted"/>
<dbReference type="AlphaFoldDB" id="A0A1I5X420"/>
<name>A0A1I5X420_9PSEU</name>
<organism evidence="2 3">
    <name type="scientific">Amycolatopsis rubida</name>
    <dbReference type="NCBI Taxonomy" id="112413"/>
    <lineage>
        <taxon>Bacteria</taxon>
        <taxon>Bacillati</taxon>
        <taxon>Actinomycetota</taxon>
        <taxon>Actinomycetes</taxon>
        <taxon>Pseudonocardiales</taxon>
        <taxon>Pseudonocardiaceae</taxon>
        <taxon>Amycolatopsis</taxon>
    </lineage>
</organism>
<reference evidence="2 3" key="1">
    <citation type="submission" date="2016-10" db="EMBL/GenBank/DDBJ databases">
        <authorList>
            <person name="de Groot N.N."/>
        </authorList>
    </citation>
    <scope>NUCLEOTIDE SEQUENCE [LARGE SCALE GENOMIC DNA]</scope>
    <source>
        <strain evidence="2 3">DSM 44637</strain>
    </source>
</reference>